<accession>A0A2C9JGV8</accession>
<evidence type="ECO:0000313" key="15">
    <source>
        <dbReference type="Proteomes" id="UP000076420"/>
    </source>
</evidence>
<keyword evidence="9" id="KW-0969">Cilium</keyword>
<dbReference type="InterPro" id="IPR039677">
    <property type="entry name" value="RSG1"/>
</dbReference>
<evidence type="ECO:0000256" key="7">
    <source>
        <dbReference type="ARBA" id="ARBA00022794"/>
    </source>
</evidence>
<dbReference type="GO" id="GO:0003924">
    <property type="term" value="F:GTPase activity"/>
    <property type="evidence" value="ECO:0007669"/>
    <property type="project" value="InterPro"/>
</dbReference>
<evidence type="ECO:0000256" key="3">
    <source>
        <dbReference type="ARBA" id="ARBA00021423"/>
    </source>
</evidence>
<dbReference type="RefSeq" id="XP_013068341.2">
    <property type="nucleotide sequence ID" value="XM_013212887.2"/>
</dbReference>
<keyword evidence="8" id="KW-0653">Protein transport</keyword>
<dbReference type="InterPro" id="IPR027417">
    <property type="entry name" value="P-loop_NTPase"/>
</dbReference>
<comment type="subcellular location">
    <subcellularLocation>
        <location evidence="1">Cytoplasm</location>
        <location evidence="1">Cytoskeleton</location>
        <location evidence="1">Cilium basal body</location>
    </subcellularLocation>
</comment>
<reference evidence="14" key="1">
    <citation type="submission" date="2020-05" db="UniProtKB">
        <authorList>
            <consortium name="EnsemblMetazoa"/>
        </authorList>
    </citation>
    <scope>IDENTIFICATION</scope>
    <source>
        <strain evidence="14">BB02</strain>
    </source>
</reference>
<dbReference type="EnsemblMetazoa" id="BGLB002362-RC">
    <property type="protein sequence ID" value="BGLB002362-PC"/>
    <property type="gene ID" value="BGLB002362"/>
</dbReference>
<dbReference type="OrthoDB" id="10266641at2759"/>
<dbReference type="GO" id="GO:0015031">
    <property type="term" value="P:protein transport"/>
    <property type="evidence" value="ECO:0007669"/>
    <property type="project" value="UniProtKB-KW"/>
</dbReference>
<organism evidence="14 15">
    <name type="scientific">Biomphalaria glabrata</name>
    <name type="common">Bloodfluke planorb</name>
    <name type="synonym">Freshwater snail</name>
    <dbReference type="NCBI Taxonomy" id="6526"/>
    <lineage>
        <taxon>Eukaryota</taxon>
        <taxon>Metazoa</taxon>
        <taxon>Spiralia</taxon>
        <taxon>Lophotrochozoa</taxon>
        <taxon>Mollusca</taxon>
        <taxon>Gastropoda</taxon>
        <taxon>Heterobranchia</taxon>
        <taxon>Euthyneura</taxon>
        <taxon>Panpulmonata</taxon>
        <taxon>Hygrophila</taxon>
        <taxon>Lymnaeoidea</taxon>
        <taxon>Planorbidae</taxon>
        <taxon>Biomphalaria</taxon>
    </lineage>
</organism>
<dbReference type="GO" id="GO:0006887">
    <property type="term" value="P:exocytosis"/>
    <property type="evidence" value="ECO:0007669"/>
    <property type="project" value="UniProtKB-KW"/>
</dbReference>
<evidence type="ECO:0000256" key="9">
    <source>
        <dbReference type="ARBA" id="ARBA00023069"/>
    </source>
</evidence>
<evidence type="ECO:0000256" key="2">
    <source>
        <dbReference type="ARBA" id="ARBA00006270"/>
    </source>
</evidence>
<evidence type="ECO:0000256" key="12">
    <source>
        <dbReference type="ARBA" id="ARBA00023273"/>
    </source>
</evidence>
<name>A0A2C9JGV8_BIOGL</name>
<dbReference type="GO" id="GO:0030030">
    <property type="term" value="P:cell projection organization"/>
    <property type="evidence" value="ECO:0007669"/>
    <property type="project" value="UniProtKB-KW"/>
</dbReference>
<dbReference type="VEuPathDB" id="VectorBase:BGLAX_035977"/>
<dbReference type="PANTHER" id="PTHR14983:SF1">
    <property type="entry name" value="CILIOGENESIS AND PLANAR POLARITY EFFECTOR 2"/>
    <property type="match status" value="1"/>
</dbReference>
<evidence type="ECO:0000256" key="8">
    <source>
        <dbReference type="ARBA" id="ARBA00022927"/>
    </source>
</evidence>
<dbReference type="Pfam" id="PF00071">
    <property type="entry name" value="Ras"/>
    <property type="match status" value="1"/>
</dbReference>
<evidence type="ECO:0000256" key="5">
    <source>
        <dbReference type="ARBA" id="ARBA00022483"/>
    </source>
</evidence>
<evidence type="ECO:0000313" key="14">
    <source>
        <dbReference type="EnsemblMetazoa" id="BGLB002362-PB"/>
    </source>
</evidence>
<keyword evidence="12" id="KW-0966">Cell projection</keyword>
<dbReference type="AlphaFoldDB" id="A0A2C9JGV8"/>
<keyword evidence="4" id="KW-0813">Transport</keyword>
<dbReference type="PANTHER" id="PTHR14983">
    <property type="entry name" value="CILIOGENESIS AND PLANAR POLARITY EFFECTOR 2"/>
    <property type="match status" value="1"/>
</dbReference>
<proteinExistence type="inferred from homology"/>
<gene>
    <name evidence="14" type="primary">106056253</name>
</gene>
<dbReference type="STRING" id="6526.A0A2C9JGV8"/>
<dbReference type="KEGG" id="bgt:106056253"/>
<evidence type="ECO:0000256" key="11">
    <source>
        <dbReference type="ARBA" id="ARBA00023212"/>
    </source>
</evidence>
<dbReference type="Proteomes" id="UP000076420">
    <property type="component" value="Unassembled WGS sequence"/>
</dbReference>
<dbReference type="PROSITE" id="PS51419">
    <property type="entry name" value="RAB"/>
    <property type="match status" value="1"/>
</dbReference>
<evidence type="ECO:0000256" key="13">
    <source>
        <dbReference type="ARBA" id="ARBA00030243"/>
    </source>
</evidence>
<keyword evidence="6" id="KW-0963">Cytoplasm</keyword>
<dbReference type="RefSeq" id="XP_013068343.2">
    <property type="nucleotide sequence ID" value="XM_013212889.2"/>
</dbReference>
<keyword evidence="5" id="KW-0268">Exocytosis</keyword>
<dbReference type="VEuPathDB" id="VectorBase:BGLB002362"/>
<comment type="similarity">
    <text evidence="2">Belongs to the small GTPase superfamily. Rab family.</text>
</comment>
<dbReference type="PRINTS" id="PR00449">
    <property type="entry name" value="RASTRNSFRMNG"/>
</dbReference>
<dbReference type="GO" id="GO:0005525">
    <property type="term" value="F:GTP binding"/>
    <property type="evidence" value="ECO:0007669"/>
    <property type="project" value="UniProtKB-KW"/>
</dbReference>
<keyword evidence="10" id="KW-0547">Nucleotide-binding</keyword>
<dbReference type="InterPro" id="IPR001806">
    <property type="entry name" value="Small_GTPase"/>
</dbReference>
<evidence type="ECO:0000256" key="6">
    <source>
        <dbReference type="ARBA" id="ARBA00022490"/>
    </source>
</evidence>
<protein>
    <recommendedName>
        <fullName evidence="3">Ciliogenesis and planar polarity effector 2</fullName>
    </recommendedName>
    <alternativeName>
        <fullName evidence="13">REM2- and Rab-like small GTPase 1</fullName>
    </alternativeName>
</protein>
<evidence type="ECO:0000256" key="1">
    <source>
        <dbReference type="ARBA" id="ARBA00004120"/>
    </source>
</evidence>
<keyword evidence="7" id="KW-0970">Cilium biogenesis/degradation</keyword>
<keyword evidence="11" id="KW-0206">Cytoskeleton</keyword>
<dbReference type="SUPFAM" id="SSF52540">
    <property type="entry name" value="P-loop containing nucleoside triphosphate hydrolases"/>
    <property type="match status" value="1"/>
</dbReference>
<sequence length="238" mass="26812">MLQPGYLILHDWIRSHEGVDILRNLSSINGQHLRPYGLLERPMFPSNISLENVHYKIVVVGKSGVGKTSTIAKLSGHPIPSIHSETAGIQVTKMYWPVKIAHLNKVVLMNLELWDTGEIALKKFDHISPACKSGVDGILFLFSFVDKGSWDEIPNLISRLTEPNDKLAKLVIGTKFDQFSHSEVSQRELREFEVRWQIPLKTVSNIVSTESSINDIVPVLNCLCEHLCHRDVLGEESK</sequence>
<dbReference type="EnsemblMetazoa" id="BGLB002362-RB">
    <property type="protein sequence ID" value="BGLB002362-PB"/>
    <property type="gene ID" value="BGLB002362"/>
</dbReference>
<keyword evidence="10" id="KW-0342">GTP-binding</keyword>
<dbReference type="Gene3D" id="3.40.50.300">
    <property type="entry name" value="P-loop containing nucleotide triphosphate hydrolases"/>
    <property type="match status" value="1"/>
</dbReference>
<evidence type="ECO:0000256" key="10">
    <source>
        <dbReference type="ARBA" id="ARBA00023134"/>
    </source>
</evidence>
<evidence type="ECO:0000256" key="4">
    <source>
        <dbReference type="ARBA" id="ARBA00022448"/>
    </source>
</evidence>